<keyword evidence="10 12" id="KW-0630">Potassium</keyword>
<organism evidence="15 16">
    <name type="scientific">Blumeria hordei</name>
    <name type="common">Barley powdery mildew</name>
    <name type="synonym">Blumeria graminis f. sp. hordei</name>
    <dbReference type="NCBI Taxonomy" id="2867405"/>
    <lineage>
        <taxon>Eukaryota</taxon>
        <taxon>Fungi</taxon>
        <taxon>Dikarya</taxon>
        <taxon>Ascomycota</taxon>
        <taxon>Pezizomycotina</taxon>
        <taxon>Leotiomycetes</taxon>
        <taxon>Erysiphales</taxon>
        <taxon>Erysiphaceae</taxon>
        <taxon>Blumeria</taxon>
    </lineage>
</organism>
<dbReference type="AlphaFoldDB" id="A0A383UJB9"/>
<dbReference type="Pfam" id="PF00294">
    <property type="entry name" value="PfkB"/>
    <property type="match status" value="1"/>
</dbReference>
<dbReference type="HAMAP" id="MF_01987">
    <property type="entry name" value="Ribokinase"/>
    <property type="match status" value="1"/>
</dbReference>
<evidence type="ECO:0000256" key="4">
    <source>
        <dbReference type="ARBA" id="ARBA00022679"/>
    </source>
</evidence>
<feature type="binding site" evidence="12">
    <location>
        <position position="315"/>
    </location>
    <ligand>
        <name>K(+)</name>
        <dbReference type="ChEBI" id="CHEBI:29103"/>
    </ligand>
</feature>
<feature type="binding site" evidence="12">
    <location>
        <position position="273"/>
    </location>
    <ligand>
        <name>K(+)</name>
        <dbReference type="ChEBI" id="CHEBI:29103"/>
    </ligand>
</feature>
<evidence type="ECO:0000256" key="2">
    <source>
        <dbReference type="ARBA" id="ARBA00012035"/>
    </source>
</evidence>
<accession>A0A383UJB9</accession>
<comment type="cofactor">
    <cofactor evidence="12">
        <name>Mg(2+)</name>
        <dbReference type="ChEBI" id="CHEBI:18420"/>
    </cofactor>
    <text evidence="12">Requires a divalent cation, most likely magnesium in vivo, as an electrophilic catalyst to aid phosphoryl group transfer. It is the chelate of the metal and the nucleotide that is the actual substrate.</text>
</comment>
<comment type="subunit">
    <text evidence="12">Homodimer.</text>
</comment>
<dbReference type="GO" id="GO:0005737">
    <property type="term" value="C:cytoplasm"/>
    <property type="evidence" value="ECO:0007669"/>
    <property type="project" value="UniProtKB-SubCell"/>
</dbReference>
<dbReference type="GO" id="GO:0046872">
    <property type="term" value="F:metal ion binding"/>
    <property type="evidence" value="ECO:0007669"/>
    <property type="project" value="UniProtKB-KW"/>
</dbReference>
<protein>
    <recommendedName>
        <fullName evidence="3 12">Ribokinase</fullName>
        <shortName evidence="12">RK</shortName>
        <ecNumber evidence="2 12">2.7.1.15</ecNumber>
    </recommendedName>
</protein>
<evidence type="ECO:0000256" key="12">
    <source>
        <dbReference type="HAMAP-Rule" id="MF_03215"/>
    </source>
</evidence>
<comment type="function">
    <text evidence="12">Catalyzes the phosphorylation of ribose at O-5 in a reaction requiring ATP and magnesium. The resulting D-ribose-5-phosphate can then be used either for sythesis of nucleotides, histidine, and tryptophan, or as a component of the pentose phosphate pathway.</text>
</comment>
<dbReference type="InterPro" id="IPR011611">
    <property type="entry name" value="PfkB_dom"/>
</dbReference>
<feature type="binding site" evidence="12">
    <location>
        <position position="160"/>
    </location>
    <ligand>
        <name>substrate</name>
    </ligand>
</feature>
<feature type="binding site" evidence="12">
    <location>
        <begin position="244"/>
        <end position="249"/>
    </location>
    <ligand>
        <name>ATP</name>
        <dbReference type="ChEBI" id="CHEBI:30616"/>
    </ligand>
</feature>
<evidence type="ECO:0000313" key="16">
    <source>
        <dbReference type="Proteomes" id="UP000275772"/>
    </source>
</evidence>
<dbReference type="UniPathway" id="UPA00916">
    <property type="reaction ID" value="UER00889"/>
</dbReference>
<evidence type="ECO:0000313" key="15">
    <source>
        <dbReference type="EMBL" id="SZE99957.1"/>
    </source>
</evidence>
<name>A0A383UJB9_BLUHO</name>
<evidence type="ECO:0000256" key="7">
    <source>
        <dbReference type="ARBA" id="ARBA00022777"/>
    </source>
</evidence>
<keyword evidence="11 12" id="KW-0119">Carbohydrate metabolism</keyword>
<keyword evidence="6 12" id="KW-0547">Nucleotide-binding</keyword>
<feature type="binding site" evidence="12">
    <location>
        <position position="275"/>
    </location>
    <ligand>
        <name>K(+)</name>
        <dbReference type="ChEBI" id="CHEBI:29103"/>
    </ligand>
</feature>
<dbReference type="InterPro" id="IPR002139">
    <property type="entry name" value="Ribo/fructo_kinase"/>
</dbReference>
<comment type="caution">
    <text evidence="12">Lacks conserved residue(s) required for the propagation of feature annotation.</text>
</comment>
<feature type="compositionally biased region" description="Polar residues" evidence="13">
    <location>
        <begin position="29"/>
        <end position="38"/>
    </location>
</feature>
<evidence type="ECO:0000256" key="11">
    <source>
        <dbReference type="ARBA" id="ARBA00023277"/>
    </source>
</evidence>
<feature type="binding site" evidence="12">
    <location>
        <begin position="14"/>
        <end position="16"/>
    </location>
    <ligand>
        <name>substrate</name>
    </ligand>
</feature>
<keyword evidence="9 12" id="KW-0460">Magnesium</keyword>
<dbReference type="Gene3D" id="3.40.1190.20">
    <property type="match status" value="1"/>
</dbReference>
<dbReference type="InterPro" id="IPR011877">
    <property type="entry name" value="Ribokinase"/>
</dbReference>
<dbReference type="GO" id="GO:0005634">
    <property type="term" value="C:nucleus"/>
    <property type="evidence" value="ECO:0007669"/>
    <property type="project" value="UniProtKB-SubCell"/>
</dbReference>
<dbReference type="SUPFAM" id="SSF53613">
    <property type="entry name" value="Ribokinase-like"/>
    <property type="match status" value="1"/>
</dbReference>
<feature type="binding site" evidence="12">
    <location>
        <position position="279"/>
    </location>
    <ligand>
        <name>substrate</name>
    </ligand>
</feature>
<keyword evidence="8 12" id="KW-0067">ATP-binding</keyword>
<comment type="subcellular location">
    <subcellularLocation>
        <location evidence="12">Cytoplasm</location>
    </subcellularLocation>
    <subcellularLocation>
        <location evidence="12">Nucleus</location>
    </subcellularLocation>
</comment>
<dbReference type="PANTHER" id="PTHR10584">
    <property type="entry name" value="SUGAR KINASE"/>
    <property type="match status" value="1"/>
</dbReference>
<dbReference type="PRINTS" id="PR00990">
    <property type="entry name" value="RIBOKINASE"/>
</dbReference>
<keyword evidence="7 12" id="KW-0418">Kinase</keyword>
<dbReference type="EC" id="2.7.1.15" evidence="2 12"/>
<evidence type="ECO:0000256" key="9">
    <source>
        <dbReference type="ARBA" id="ARBA00022842"/>
    </source>
</evidence>
<feature type="binding site" evidence="12">
    <location>
        <begin position="278"/>
        <end position="279"/>
    </location>
    <ligand>
        <name>ATP</name>
        <dbReference type="ChEBI" id="CHEBI:30616"/>
    </ligand>
</feature>
<feature type="active site" description="Proton acceptor" evidence="12">
    <location>
        <position position="279"/>
    </location>
</feature>
<feature type="region of interest" description="Disordered" evidence="13">
    <location>
        <begin position="29"/>
        <end position="49"/>
    </location>
</feature>
<dbReference type="Proteomes" id="UP000275772">
    <property type="component" value="Unassembled WGS sequence"/>
</dbReference>
<evidence type="ECO:0000256" key="6">
    <source>
        <dbReference type="ARBA" id="ARBA00022741"/>
    </source>
</evidence>
<keyword evidence="4 12" id="KW-0808">Transferase</keyword>
<feature type="binding site" evidence="12">
    <location>
        <begin position="42"/>
        <end position="46"/>
    </location>
    <ligand>
        <name>substrate</name>
    </ligand>
</feature>
<comment type="pathway">
    <text evidence="12">Carbohydrate metabolism; D-ribose degradation; D-ribose 5-phosphate from beta-D-ribopyranose: step 2/2.</text>
</comment>
<evidence type="ECO:0000256" key="13">
    <source>
        <dbReference type="SAM" id="MobiDB-lite"/>
    </source>
</evidence>
<feature type="binding site" evidence="12">
    <location>
        <position position="313"/>
    </location>
    <ligand>
        <name>K(+)</name>
        <dbReference type="ChEBI" id="CHEBI:29103"/>
    </ligand>
</feature>
<dbReference type="VEuPathDB" id="FungiDB:BLGHR1_10678"/>
<reference evidence="15 16" key="1">
    <citation type="submission" date="2017-11" db="EMBL/GenBank/DDBJ databases">
        <authorList>
            <person name="Kracher B."/>
        </authorList>
    </citation>
    <scope>NUCLEOTIDE SEQUENCE [LARGE SCALE GENOMIC DNA]</scope>
    <source>
        <strain evidence="15 16">RACE1</strain>
    </source>
</reference>
<keyword evidence="12" id="KW-0539">Nucleus</keyword>
<dbReference type="InterPro" id="IPR029056">
    <property type="entry name" value="Ribokinase-like"/>
</dbReference>
<feature type="binding site" evidence="12">
    <location>
        <position position="204"/>
    </location>
    <ligand>
        <name>ATP</name>
        <dbReference type="ChEBI" id="CHEBI:30616"/>
    </ligand>
</feature>
<dbReference type="PROSITE" id="PS00584">
    <property type="entry name" value="PFKB_KINASES_2"/>
    <property type="match status" value="1"/>
</dbReference>
<evidence type="ECO:0000256" key="10">
    <source>
        <dbReference type="ARBA" id="ARBA00022958"/>
    </source>
</evidence>
<evidence type="ECO:0000256" key="5">
    <source>
        <dbReference type="ARBA" id="ARBA00022723"/>
    </source>
</evidence>
<dbReference type="GO" id="GO:0019303">
    <property type="term" value="P:D-ribose catabolic process"/>
    <property type="evidence" value="ECO:0007669"/>
    <property type="project" value="UniProtKB-UniRule"/>
</dbReference>
<dbReference type="InterPro" id="IPR002173">
    <property type="entry name" value="Carboh/pur_kinase_PfkB_CS"/>
</dbReference>
<comment type="activity regulation">
    <text evidence="12">Activated by a monovalent cation that binds near, but not in, the active site. The most likely occupant of the site in vivo is potassium. Ion binding induces a conformational change that may alter substrate affinity.</text>
</comment>
<evidence type="ECO:0000256" key="1">
    <source>
        <dbReference type="ARBA" id="ARBA00005380"/>
    </source>
</evidence>
<evidence type="ECO:0000256" key="8">
    <source>
        <dbReference type="ARBA" id="ARBA00022840"/>
    </source>
</evidence>
<sequence length="328" mass="34589">MNTAKIITVIGSLNIDLVTLTSRMPSGGETLTASSFSTGPGGKGGNQATACARLSRPRPTSEPQLLPTSDIIIKLIGAIGADYFGTQIISFTSRCSIDTSGVMIVEGQPTGVAVILVEKDTGENRILLSPGANHAMIAEDFKIAKSLGTPLPNLILLQLEIPLSTVLQIIKTAMIAKVDVLLNPAPAVLLPTEAYQGLTHLIMNETEAATLTGRSLTEFERVNFNWANVTREFIAKGVKNVIVTLGAKGAFFASDDFLDGELVPATAVETVVDTTGAGDTFVGAYAISVVKKQGHMRDIIAHACKAAARTVEKAGSQQSIPWSDEVDR</sequence>
<proteinExistence type="inferred from homology"/>
<feature type="binding site" evidence="12">
    <location>
        <position position="310"/>
    </location>
    <ligand>
        <name>K(+)</name>
        <dbReference type="ChEBI" id="CHEBI:29103"/>
    </ligand>
</feature>
<keyword evidence="12" id="KW-0963">Cytoplasm</keyword>
<dbReference type="GO" id="GO:0004747">
    <property type="term" value="F:ribokinase activity"/>
    <property type="evidence" value="ECO:0007669"/>
    <property type="project" value="UniProtKB-UniRule"/>
</dbReference>
<dbReference type="PANTHER" id="PTHR10584:SF166">
    <property type="entry name" value="RIBOKINASE"/>
    <property type="match status" value="1"/>
</dbReference>
<keyword evidence="5 12" id="KW-0479">Metal-binding</keyword>
<comment type="similarity">
    <text evidence="1">Belongs to the carbohydrate kinase pfkB family.</text>
</comment>
<feature type="binding site" evidence="12">
    <location>
        <position position="319"/>
    </location>
    <ligand>
        <name>K(+)</name>
        <dbReference type="ChEBI" id="CHEBI:29103"/>
    </ligand>
</feature>
<comment type="similarity">
    <text evidence="12">Belongs to the carbohydrate kinase PfkB family. Ribokinase subfamily.</text>
</comment>
<dbReference type="CDD" id="cd01174">
    <property type="entry name" value="ribokinase"/>
    <property type="match status" value="1"/>
</dbReference>
<evidence type="ECO:0000256" key="3">
    <source>
        <dbReference type="ARBA" id="ARBA00016943"/>
    </source>
</evidence>
<gene>
    <name evidence="15" type="ORF">BLGHR1_10678</name>
</gene>
<dbReference type="EMBL" id="UNSH01000006">
    <property type="protein sequence ID" value="SZE99957.1"/>
    <property type="molecule type" value="Genomic_DNA"/>
</dbReference>
<feature type="domain" description="Carbohydrate kinase PfkB" evidence="14">
    <location>
        <begin position="7"/>
        <end position="322"/>
    </location>
</feature>
<comment type="catalytic activity">
    <reaction evidence="12">
        <text>D-ribose + ATP = D-ribose 5-phosphate + ADP + H(+)</text>
        <dbReference type="Rhea" id="RHEA:13697"/>
        <dbReference type="ChEBI" id="CHEBI:15378"/>
        <dbReference type="ChEBI" id="CHEBI:30616"/>
        <dbReference type="ChEBI" id="CHEBI:47013"/>
        <dbReference type="ChEBI" id="CHEBI:78346"/>
        <dbReference type="ChEBI" id="CHEBI:456216"/>
        <dbReference type="EC" id="2.7.1.15"/>
    </reaction>
</comment>
<dbReference type="GO" id="GO:0005524">
    <property type="term" value="F:ATP binding"/>
    <property type="evidence" value="ECO:0007669"/>
    <property type="project" value="UniProtKB-UniRule"/>
</dbReference>
<evidence type="ECO:0000259" key="14">
    <source>
        <dbReference type="Pfam" id="PF00294"/>
    </source>
</evidence>